<sequence>MRCNKNQPYLEGLIEEILHTLGQSHHKAKWITNNVQTKNQHIQLLHHLALVVSHHLLHQLIPAHPLVLTLHIGKNTAQKTDPSAVPPWSSWRENGNKLF</sequence>
<evidence type="ECO:0000313" key="3">
    <source>
        <dbReference type="Proteomes" id="UP000324222"/>
    </source>
</evidence>
<reference evidence="2 3" key="1">
    <citation type="submission" date="2019-05" db="EMBL/GenBank/DDBJ databases">
        <title>Another draft genome of Portunus trituberculatus and its Hox gene families provides insights of decapod evolution.</title>
        <authorList>
            <person name="Jeong J.-H."/>
            <person name="Song I."/>
            <person name="Kim S."/>
            <person name="Choi T."/>
            <person name="Kim D."/>
            <person name="Ryu S."/>
            <person name="Kim W."/>
        </authorList>
    </citation>
    <scope>NUCLEOTIDE SEQUENCE [LARGE SCALE GENOMIC DNA]</scope>
    <source>
        <tissue evidence="2">Muscle</tissue>
    </source>
</reference>
<feature type="region of interest" description="Disordered" evidence="1">
    <location>
        <begin position="77"/>
        <end position="99"/>
    </location>
</feature>
<dbReference type="Proteomes" id="UP000324222">
    <property type="component" value="Unassembled WGS sequence"/>
</dbReference>
<proteinExistence type="predicted"/>
<dbReference type="AlphaFoldDB" id="A0A5B7CZS2"/>
<evidence type="ECO:0000313" key="2">
    <source>
        <dbReference type="EMBL" id="MPC15262.1"/>
    </source>
</evidence>
<accession>A0A5B7CZS2</accession>
<evidence type="ECO:0000256" key="1">
    <source>
        <dbReference type="SAM" id="MobiDB-lite"/>
    </source>
</evidence>
<dbReference type="EMBL" id="VSRR010000412">
    <property type="protein sequence ID" value="MPC15262.1"/>
    <property type="molecule type" value="Genomic_DNA"/>
</dbReference>
<protein>
    <submittedName>
        <fullName evidence="2">Uncharacterized protein</fullName>
    </submittedName>
</protein>
<comment type="caution">
    <text evidence="2">The sequence shown here is derived from an EMBL/GenBank/DDBJ whole genome shotgun (WGS) entry which is preliminary data.</text>
</comment>
<organism evidence="2 3">
    <name type="scientific">Portunus trituberculatus</name>
    <name type="common">Swimming crab</name>
    <name type="synonym">Neptunus trituberculatus</name>
    <dbReference type="NCBI Taxonomy" id="210409"/>
    <lineage>
        <taxon>Eukaryota</taxon>
        <taxon>Metazoa</taxon>
        <taxon>Ecdysozoa</taxon>
        <taxon>Arthropoda</taxon>
        <taxon>Crustacea</taxon>
        <taxon>Multicrustacea</taxon>
        <taxon>Malacostraca</taxon>
        <taxon>Eumalacostraca</taxon>
        <taxon>Eucarida</taxon>
        <taxon>Decapoda</taxon>
        <taxon>Pleocyemata</taxon>
        <taxon>Brachyura</taxon>
        <taxon>Eubrachyura</taxon>
        <taxon>Portunoidea</taxon>
        <taxon>Portunidae</taxon>
        <taxon>Portuninae</taxon>
        <taxon>Portunus</taxon>
    </lineage>
</organism>
<name>A0A5B7CZS2_PORTR</name>
<keyword evidence="3" id="KW-1185">Reference proteome</keyword>
<gene>
    <name evidence="2" type="ORF">E2C01_008048</name>
</gene>